<name>A0A0S4IIR1_BODSA</name>
<dbReference type="EMBL" id="CYKH01000140">
    <property type="protein sequence ID" value="CUE72890.1"/>
    <property type="molecule type" value="Genomic_DNA"/>
</dbReference>
<dbReference type="AlphaFoldDB" id="A0A0S4IIR1"/>
<dbReference type="InterPro" id="IPR006553">
    <property type="entry name" value="Leu-rich_rpt_Cys-con_subtyp"/>
</dbReference>
<dbReference type="InterPro" id="IPR050648">
    <property type="entry name" value="F-box_LRR-repeat"/>
</dbReference>
<accession>A0A0S4IIR1</accession>
<dbReference type="GO" id="GO:0005737">
    <property type="term" value="C:cytoplasm"/>
    <property type="evidence" value="ECO:0007669"/>
    <property type="project" value="TreeGrafter"/>
</dbReference>
<dbReference type="GO" id="GO:0016301">
    <property type="term" value="F:kinase activity"/>
    <property type="evidence" value="ECO:0007669"/>
    <property type="project" value="UniProtKB-KW"/>
</dbReference>
<dbReference type="Gene3D" id="3.80.10.10">
    <property type="entry name" value="Ribonuclease Inhibitor"/>
    <property type="match status" value="2"/>
</dbReference>
<keyword evidence="4" id="KW-0675">Receptor</keyword>
<evidence type="ECO:0000313" key="4">
    <source>
        <dbReference type="EMBL" id="CUE72890.1"/>
    </source>
</evidence>
<proteinExistence type="predicted"/>
<protein>
    <submittedName>
        <fullName evidence="4">Receptor-type protein kinase, putative</fullName>
    </submittedName>
</protein>
<dbReference type="PANTHER" id="PTHR13382:SF69">
    <property type="entry name" value="FI18408P1"/>
    <property type="match status" value="1"/>
</dbReference>
<dbReference type="VEuPathDB" id="TriTrypDB:BSAL_54600"/>
<gene>
    <name evidence="4" type="ORF">BSAL_54600</name>
</gene>
<dbReference type="Pfam" id="PF25372">
    <property type="entry name" value="DUF7885"/>
    <property type="match status" value="1"/>
</dbReference>
<evidence type="ECO:0000256" key="1">
    <source>
        <dbReference type="ARBA" id="ARBA00022786"/>
    </source>
</evidence>
<keyword evidence="1" id="KW-0833">Ubl conjugation pathway</keyword>
<dbReference type="OrthoDB" id="549243at2759"/>
<dbReference type="SMART" id="SM00367">
    <property type="entry name" value="LRR_CC"/>
    <property type="match status" value="6"/>
</dbReference>
<feature type="domain" description="F-box/LRR-repeat protein 15-like leucin rich repeat" evidence="3">
    <location>
        <begin position="3"/>
        <end position="64"/>
    </location>
</feature>
<keyword evidence="5" id="KW-1185">Reference proteome</keyword>
<dbReference type="Proteomes" id="UP000051952">
    <property type="component" value="Unassembled WGS sequence"/>
</dbReference>
<organism evidence="4 5">
    <name type="scientific">Bodo saltans</name>
    <name type="common">Flagellated protozoan</name>
    <dbReference type="NCBI Taxonomy" id="75058"/>
    <lineage>
        <taxon>Eukaryota</taxon>
        <taxon>Discoba</taxon>
        <taxon>Euglenozoa</taxon>
        <taxon>Kinetoplastea</taxon>
        <taxon>Metakinetoplastina</taxon>
        <taxon>Eubodonida</taxon>
        <taxon>Bodonidae</taxon>
        <taxon>Bodo</taxon>
    </lineage>
</organism>
<dbReference type="SUPFAM" id="SSF52047">
    <property type="entry name" value="RNI-like"/>
    <property type="match status" value="1"/>
</dbReference>
<sequence length="217" mass="23986">MKYCVAISDRALERIAILLPNLRTLCLASCKRISDEGIEYLGSQRRRRLPHLQTLDLSHCERITNGGACSLLEEHDRGDDNDNDNDNDDDDDRTAKSSPQLQSLSLSACTQISRLSALRCSSSCSSIVSLVLSDCIDITDECLCDLTLLSQLRQLRLDGCTRITDAGFCHLIPFLLCLCDLDLTGCLLLTDASVVAISLSCLVTLQPRDRCECRCLE</sequence>
<evidence type="ECO:0000256" key="2">
    <source>
        <dbReference type="SAM" id="MobiDB-lite"/>
    </source>
</evidence>
<reference evidence="5" key="1">
    <citation type="submission" date="2015-09" db="EMBL/GenBank/DDBJ databases">
        <authorList>
            <consortium name="Pathogen Informatics"/>
        </authorList>
    </citation>
    <scope>NUCLEOTIDE SEQUENCE [LARGE SCALE GENOMIC DNA]</scope>
    <source>
        <strain evidence="5">Lake Konstanz</strain>
    </source>
</reference>
<feature type="compositionally biased region" description="Acidic residues" evidence="2">
    <location>
        <begin position="81"/>
        <end position="92"/>
    </location>
</feature>
<keyword evidence="4" id="KW-0808">Transferase</keyword>
<dbReference type="InterPro" id="IPR057207">
    <property type="entry name" value="FBXL15_LRR"/>
</dbReference>
<evidence type="ECO:0000259" key="3">
    <source>
        <dbReference type="Pfam" id="PF25372"/>
    </source>
</evidence>
<evidence type="ECO:0000313" key="5">
    <source>
        <dbReference type="Proteomes" id="UP000051952"/>
    </source>
</evidence>
<dbReference type="PANTHER" id="PTHR13382">
    <property type="entry name" value="MITOCHONDRIAL ATP SYNTHASE COUPLING FACTOR B"/>
    <property type="match status" value="1"/>
</dbReference>
<keyword evidence="4" id="KW-0418">Kinase</keyword>
<dbReference type="InterPro" id="IPR032675">
    <property type="entry name" value="LRR_dom_sf"/>
</dbReference>
<feature type="region of interest" description="Disordered" evidence="2">
    <location>
        <begin position="74"/>
        <end position="99"/>
    </location>
</feature>